<sequence length="226" mass="25534">MNNSVHFFVGPTGNGSAALRRLAAEAEVSIHTPIKRFDIPALVAREEPSTIVIVDGLFYSAPAVGHVEIREALEAGWSVWGLSSMGAIRAAEMQLLGMRGFGRVFDRYASDPEFTDDEVTLLHEEEPPYRPFSEPLVHIREFLGHMVSTNFLEADDAAAVIDKMKRRWFGDRSLAALRSELVVTTGREVDEIHKLLEGFDRFRIKTEDFDTFVRSRIWTRAVITQR</sequence>
<protein>
    <recommendedName>
        <fullName evidence="1">TfuA-like core domain-containing protein</fullName>
    </recommendedName>
</protein>
<organism evidence="2 3">
    <name type="scientific">Nocardia wallacei</name>
    <dbReference type="NCBI Taxonomy" id="480035"/>
    <lineage>
        <taxon>Bacteria</taxon>
        <taxon>Bacillati</taxon>
        <taxon>Actinomycetota</taxon>
        <taxon>Actinomycetes</taxon>
        <taxon>Mycobacteriales</taxon>
        <taxon>Nocardiaceae</taxon>
        <taxon>Nocardia</taxon>
    </lineage>
</organism>
<evidence type="ECO:0000313" key="3">
    <source>
        <dbReference type="Proteomes" id="UP000516173"/>
    </source>
</evidence>
<dbReference type="KEGG" id="nwl:NWFMUON74_59290"/>
<dbReference type="AlphaFoldDB" id="A0A7G1KSF7"/>
<feature type="domain" description="TfuA-like core" evidence="1">
    <location>
        <begin position="55"/>
        <end position="173"/>
    </location>
</feature>
<dbReference type="Pfam" id="PF07812">
    <property type="entry name" value="TfuA"/>
    <property type="match status" value="1"/>
</dbReference>
<evidence type="ECO:0000313" key="2">
    <source>
        <dbReference type="EMBL" id="BCK58157.1"/>
    </source>
</evidence>
<reference evidence="2 3" key="1">
    <citation type="submission" date="2020-08" db="EMBL/GenBank/DDBJ databases">
        <title>Genome Sequencing of Nocardia wallacei strain FMUON74 and assembly.</title>
        <authorList>
            <person name="Toyokawa M."/>
            <person name="Uesaka K."/>
        </authorList>
    </citation>
    <scope>NUCLEOTIDE SEQUENCE [LARGE SCALE GENOMIC DNA]</scope>
    <source>
        <strain evidence="2 3">FMUON74</strain>
    </source>
</reference>
<dbReference type="GeneID" id="80350348"/>
<dbReference type="Proteomes" id="UP000516173">
    <property type="component" value="Chromosome"/>
</dbReference>
<gene>
    <name evidence="2" type="ORF">NWFMUON74_59290</name>
</gene>
<name>A0A7G1KSF7_9NOCA</name>
<evidence type="ECO:0000259" key="1">
    <source>
        <dbReference type="Pfam" id="PF07812"/>
    </source>
</evidence>
<dbReference type="RefSeq" id="WP_187684950.1">
    <property type="nucleotide sequence ID" value="NZ_AP023396.1"/>
</dbReference>
<accession>A0A7G1KSF7</accession>
<dbReference type="EMBL" id="AP023396">
    <property type="protein sequence ID" value="BCK58157.1"/>
    <property type="molecule type" value="Genomic_DNA"/>
</dbReference>
<proteinExistence type="predicted"/>
<dbReference type="InterPro" id="IPR012924">
    <property type="entry name" value="TfuA_core"/>
</dbReference>
<keyword evidence="3" id="KW-1185">Reference proteome</keyword>